<dbReference type="EMBL" id="WIXP02000016">
    <property type="protein sequence ID" value="KAF6198113.1"/>
    <property type="molecule type" value="Genomic_DNA"/>
</dbReference>
<feature type="compositionally biased region" description="Low complexity" evidence="10">
    <location>
        <begin position="573"/>
        <end position="599"/>
    </location>
</feature>
<dbReference type="InterPro" id="IPR019787">
    <property type="entry name" value="Znf_PHD-finger"/>
</dbReference>
<dbReference type="CDD" id="cd15672">
    <property type="entry name" value="ePHD_AF10_like"/>
    <property type="match status" value="1"/>
</dbReference>
<feature type="compositionally biased region" description="Polar residues" evidence="10">
    <location>
        <begin position="995"/>
        <end position="1004"/>
    </location>
</feature>
<evidence type="ECO:0000256" key="10">
    <source>
        <dbReference type="SAM" id="MobiDB-lite"/>
    </source>
</evidence>
<evidence type="ECO:0008006" key="15">
    <source>
        <dbReference type="Google" id="ProtNLM"/>
    </source>
</evidence>
<dbReference type="PANTHER" id="PTHR13793:SF164">
    <property type="entry name" value="ALHAMBRA, ISOFORM P"/>
    <property type="match status" value="1"/>
</dbReference>
<feature type="compositionally biased region" description="Low complexity" evidence="10">
    <location>
        <begin position="907"/>
        <end position="922"/>
    </location>
</feature>
<comment type="subcellular location">
    <subcellularLocation>
        <location evidence="1">Nucleus</location>
    </subcellularLocation>
</comment>
<sequence>MIKRGARQLLDRQLKEQWWRSVSAGKDLMNCFSRKDENTVTLNSPFYFPVGRVESNCISSSQDTIFQIERRKKLQITASFSKRRRHELQDKKIRVWRPAMKEMVGGCCVCSDDRGWTENPLVYCDGPGCTVAVHQACYGIVTVPIGNWYCRKCESADRNIKVKCELCPNKDGALKPTDNNAWAHVVCALYIPEVRFGNVTTMEPIILAQIPQDRYHKTCYLCEEGSRGSGRASVGACMSCNKAGCKVQFHVTCAQSRGLLCEEAGNYMDNVKYCGYCHHHYTKLVIKKKGVNVKVIPPYKPVTADSPEYPGYKDSDGMKTTSKRKLSTSSAKSSSGRTSASSNPSPVEKEDPPSKTTGDDGALAPSKSATPVPDPSKSPAAPAEVRKRRKGESRTPPVMGLSADDSPRPITPHSGSSGVTTPGASGSSSLQSAGQMTPAPAGSPSLGLSNQAGQPSLGPSGSSPSGSHEPKRPLLQAVLKDNMRPNSIVVNVPLEVLPSGSQGGIGTPTSAANPTSIASSSMSSSATMLPQVDLTNTSSLLSGGSSHLSGSPQKRSRSQSSEKTDKPRRSSKRSTGGSSSSNKSLSSSSPTNTPNILSSNKNDAMAGHSSQSHHSASLNHLDAGAGTSKSRRHSASHGSANHLPSHSSANHLPSHSSSNHLPSHSGVNHLPSHSSSNHLPSHSGSSQAPTHSATNHISHTSTNHLSHQQPGGSASSTASGHPPVVNMNHQGPPPASGSPLPQVKDEKTDVKLLSGVQAPHMLGNTLNPSSTMAQKMCDTLSQEMVAHSVFNADPTINNHLLGPQVPGRNSNNPSGSTSTTNNNAGSWGSGHSIPASLEQLLERQWEQGSQFLMEQAQHFDIASLLTCLHQLRAENNTLEDQVTQLIQRRDHLLAVNARLAIPLTPVTTTTTSSTSNPQNGSSSSGGGHSSSGHSQASPIVENGLPTSSSPQDLANFRSSTIRSSHSPATNVYTANPMFQQQSQPQVVMRRDVIEMNQSGSSKAS</sequence>
<protein>
    <recommendedName>
        <fullName evidence="15">PHD-type domain-containing protein</fullName>
    </recommendedName>
</protein>
<evidence type="ECO:0000256" key="4">
    <source>
        <dbReference type="ARBA" id="ARBA00022737"/>
    </source>
</evidence>
<dbReference type="InterPro" id="IPR001965">
    <property type="entry name" value="Znf_PHD"/>
</dbReference>
<dbReference type="FunFam" id="3.30.40.10:FF:000053">
    <property type="entry name" value="protein AF-10 isoform X2"/>
    <property type="match status" value="1"/>
</dbReference>
<dbReference type="InterPro" id="IPR034732">
    <property type="entry name" value="EPHD"/>
</dbReference>
<dbReference type="GO" id="GO:0005634">
    <property type="term" value="C:nucleus"/>
    <property type="evidence" value="ECO:0007669"/>
    <property type="project" value="UniProtKB-SubCell"/>
</dbReference>
<dbReference type="GO" id="GO:0031491">
    <property type="term" value="F:nucleosome binding"/>
    <property type="evidence" value="ECO:0007669"/>
    <property type="project" value="TreeGrafter"/>
</dbReference>
<keyword evidence="4" id="KW-0677">Repeat</keyword>
<dbReference type="InterPro" id="IPR050701">
    <property type="entry name" value="Histone_Mod_Regulator"/>
</dbReference>
<proteinExistence type="predicted"/>
<dbReference type="PROSITE" id="PS50016">
    <property type="entry name" value="ZF_PHD_2"/>
    <property type="match status" value="1"/>
</dbReference>
<dbReference type="SMART" id="SM00249">
    <property type="entry name" value="PHD"/>
    <property type="match status" value="2"/>
</dbReference>
<feature type="compositionally biased region" description="Low complexity" evidence="10">
    <location>
        <begin position="639"/>
        <end position="686"/>
    </location>
</feature>
<dbReference type="Gene3D" id="3.30.40.10">
    <property type="entry name" value="Zinc/RING finger domain, C3HC4 (zinc finger)"/>
    <property type="match status" value="2"/>
</dbReference>
<dbReference type="PANTHER" id="PTHR13793">
    <property type="entry name" value="PHD FINGER PROTEINS"/>
    <property type="match status" value="1"/>
</dbReference>
<feature type="compositionally biased region" description="Polar residues" evidence="10">
    <location>
        <begin position="413"/>
        <end position="422"/>
    </location>
</feature>
<dbReference type="CDD" id="cd20901">
    <property type="entry name" value="CC_AF10"/>
    <property type="match status" value="1"/>
</dbReference>
<feature type="domain" description="PHD-type" evidence="11">
    <location>
        <begin position="104"/>
        <end position="156"/>
    </location>
</feature>
<dbReference type="GO" id="GO:0008270">
    <property type="term" value="F:zinc ion binding"/>
    <property type="evidence" value="ECO:0007669"/>
    <property type="project" value="UniProtKB-KW"/>
</dbReference>
<evidence type="ECO:0000256" key="1">
    <source>
        <dbReference type="ARBA" id="ARBA00004123"/>
    </source>
</evidence>
<dbReference type="AlphaFoldDB" id="A0A8S9WN21"/>
<feature type="region of interest" description="Disordered" evidence="10">
    <location>
        <begin position="298"/>
        <end position="475"/>
    </location>
</feature>
<dbReference type="Pfam" id="PF13832">
    <property type="entry name" value="zf-HC5HC2H_2"/>
    <property type="match status" value="1"/>
</dbReference>
<keyword evidence="3" id="KW-0479">Metal-binding</keyword>
<keyword evidence="5 8" id="KW-0863">Zinc-finger</keyword>
<feature type="compositionally biased region" description="Low complexity" evidence="10">
    <location>
        <begin position="455"/>
        <end position="467"/>
    </location>
</feature>
<evidence type="ECO:0000313" key="13">
    <source>
        <dbReference type="EMBL" id="KAF6198113.1"/>
    </source>
</evidence>
<dbReference type="InterPro" id="IPR049781">
    <property type="entry name" value="AF10/AF17_PHD"/>
</dbReference>
<evidence type="ECO:0000256" key="2">
    <source>
        <dbReference type="ARBA" id="ARBA00022553"/>
    </source>
</evidence>
<keyword evidence="6" id="KW-0862">Zinc</keyword>
<gene>
    <name evidence="13" type="ORF">GE061_007860</name>
</gene>
<evidence type="ECO:0000259" key="12">
    <source>
        <dbReference type="PROSITE" id="PS51805"/>
    </source>
</evidence>
<keyword evidence="14" id="KW-1185">Reference proteome</keyword>
<dbReference type="GO" id="GO:0006357">
    <property type="term" value="P:regulation of transcription by RNA polymerase II"/>
    <property type="evidence" value="ECO:0007669"/>
    <property type="project" value="TreeGrafter"/>
</dbReference>
<feature type="compositionally biased region" description="Polar residues" evidence="10">
    <location>
        <begin position="944"/>
        <end position="985"/>
    </location>
</feature>
<feature type="domain" description="PHD-type" evidence="12">
    <location>
        <begin position="161"/>
        <end position="281"/>
    </location>
</feature>
<feature type="compositionally biased region" description="Low complexity" evidence="10">
    <location>
        <begin position="538"/>
        <end position="551"/>
    </location>
</feature>
<dbReference type="SUPFAM" id="SSF57903">
    <property type="entry name" value="FYVE/PHD zinc finger"/>
    <property type="match status" value="1"/>
</dbReference>
<feature type="region of interest" description="Disordered" evidence="10">
    <location>
        <begin position="906"/>
        <end position="1004"/>
    </location>
</feature>
<feature type="compositionally biased region" description="Low complexity" evidence="10">
    <location>
        <begin position="608"/>
        <end position="617"/>
    </location>
</feature>
<dbReference type="Pfam" id="PF13831">
    <property type="entry name" value="PHD_2"/>
    <property type="match status" value="1"/>
</dbReference>
<feature type="compositionally biased region" description="Low complexity" evidence="10">
    <location>
        <begin position="423"/>
        <end position="435"/>
    </location>
</feature>
<feature type="region of interest" description="Disordered" evidence="10">
    <location>
        <begin position="802"/>
        <end position="831"/>
    </location>
</feature>
<dbReference type="OrthoDB" id="20839at2759"/>
<feature type="compositionally biased region" description="Low complexity" evidence="10">
    <location>
        <begin position="515"/>
        <end position="528"/>
    </location>
</feature>
<keyword evidence="7" id="KW-0539">Nucleus</keyword>
<dbReference type="PROSITE" id="PS51805">
    <property type="entry name" value="EPHD"/>
    <property type="match status" value="1"/>
</dbReference>
<dbReference type="InterPro" id="IPR019786">
    <property type="entry name" value="Zinc_finger_PHD-type_CS"/>
</dbReference>
<evidence type="ECO:0000259" key="11">
    <source>
        <dbReference type="PROSITE" id="PS50016"/>
    </source>
</evidence>
<dbReference type="InterPro" id="IPR011011">
    <property type="entry name" value="Znf_FYVE_PHD"/>
</dbReference>
<dbReference type="FunFam" id="3.30.40.10:FF:000042">
    <property type="entry name" value="protein AF-10 isoform X1"/>
    <property type="match status" value="1"/>
</dbReference>
<dbReference type="GO" id="GO:0042393">
    <property type="term" value="F:histone binding"/>
    <property type="evidence" value="ECO:0007669"/>
    <property type="project" value="UniProtKB-ARBA"/>
</dbReference>
<feature type="compositionally biased region" description="Polar residues" evidence="10">
    <location>
        <begin position="687"/>
        <end position="719"/>
    </location>
</feature>
<comment type="caution">
    <text evidence="13">The sequence shown here is derived from an EMBL/GenBank/DDBJ whole genome shotgun (WGS) entry which is preliminary data.</text>
</comment>
<dbReference type="Proteomes" id="UP000466442">
    <property type="component" value="Linkage Group LG16"/>
</dbReference>
<feature type="compositionally biased region" description="Low complexity" evidence="10">
    <location>
        <begin position="807"/>
        <end position="830"/>
    </location>
</feature>
<evidence type="ECO:0000256" key="6">
    <source>
        <dbReference type="ARBA" id="ARBA00022833"/>
    </source>
</evidence>
<accession>A0A8S9WN21</accession>
<evidence type="ECO:0000256" key="8">
    <source>
        <dbReference type="PROSITE-ProRule" id="PRU00146"/>
    </source>
</evidence>
<name>A0A8S9WN21_APOLU</name>
<feature type="compositionally biased region" description="Low complexity" evidence="10">
    <location>
        <begin position="327"/>
        <end position="342"/>
    </location>
</feature>
<feature type="coiled-coil region" evidence="9">
    <location>
        <begin position="861"/>
        <end position="888"/>
    </location>
</feature>
<dbReference type="InterPro" id="IPR013083">
    <property type="entry name" value="Znf_RING/FYVE/PHD"/>
</dbReference>
<feature type="region of interest" description="Disordered" evidence="10">
    <location>
        <begin position="496"/>
        <end position="743"/>
    </location>
</feature>
<dbReference type="PROSITE" id="PS01359">
    <property type="entry name" value="ZF_PHD_1"/>
    <property type="match status" value="1"/>
</dbReference>
<evidence type="ECO:0000256" key="7">
    <source>
        <dbReference type="ARBA" id="ARBA00023242"/>
    </source>
</evidence>
<dbReference type="InterPro" id="IPR049773">
    <property type="entry name" value="AF10-like_CC"/>
</dbReference>
<evidence type="ECO:0000256" key="9">
    <source>
        <dbReference type="SAM" id="Coils"/>
    </source>
</evidence>
<reference evidence="13" key="1">
    <citation type="journal article" date="2021" name="Mol. Ecol. Resour.">
        <title>Apolygus lucorum genome provides insights into omnivorousness and mesophyll feeding.</title>
        <authorList>
            <person name="Liu Y."/>
            <person name="Liu H."/>
            <person name="Wang H."/>
            <person name="Huang T."/>
            <person name="Liu B."/>
            <person name="Yang B."/>
            <person name="Yin L."/>
            <person name="Li B."/>
            <person name="Zhang Y."/>
            <person name="Zhang S."/>
            <person name="Jiang F."/>
            <person name="Zhang X."/>
            <person name="Ren Y."/>
            <person name="Wang B."/>
            <person name="Wang S."/>
            <person name="Lu Y."/>
            <person name="Wu K."/>
            <person name="Fan W."/>
            <person name="Wang G."/>
        </authorList>
    </citation>
    <scope>NUCLEOTIDE SEQUENCE</scope>
    <source>
        <strain evidence="13">12Hb</strain>
    </source>
</reference>
<dbReference type="CDD" id="cd15574">
    <property type="entry name" value="PHD_AF10_AF17"/>
    <property type="match status" value="1"/>
</dbReference>
<evidence type="ECO:0000313" key="14">
    <source>
        <dbReference type="Proteomes" id="UP000466442"/>
    </source>
</evidence>
<evidence type="ECO:0000256" key="5">
    <source>
        <dbReference type="ARBA" id="ARBA00022771"/>
    </source>
</evidence>
<keyword evidence="2" id="KW-0597">Phosphoprotein</keyword>
<evidence type="ECO:0000256" key="3">
    <source>
        <dbReference type="ARBA" id="ARBA00022723"/>
    </source>
</evidence>
<keyword evidence="9" id="KW-0175">Coiled coil</keyword>
<organism evidence="13 14">
    <name type="scientific">Apolygus lucorum</name>
    <name type="common">Small green plant bug</name>
    <name type="synonym">Lygocoris lucorum</name>
    <dbReference type="NCBI Taxonomy" id="248454"/>
    <lineage>
        <taxon>Eukaryota</taxon>
        <taxon>Metazoa</taxon>
        <taxon>Ecdysozoa</taxon>
        <taxon>Arthropoda</taxon>
        <taxon>Hexapoda</taxon>
        <taxon>Insecta</taxon>
        <taxon>Pterygota</taxon>
        <taxon>Neoptera</taxon>
        <taxon>Paraneoptera</taxon>
        <taxon>Hemiptera</taxon>
        <taxon>Heteroptera</taxon>
        <taxon>Panheteroptera</taxon>
        <taxon>Cimicomorpha</taxon>
        <taxon>Miridae</taxon>
        <taxon>Mirini</taxon>
        <taxon>Apolygus</taxon>
    </lineage>
</organism>